<accession>A0ABX9ZX23</accession>
<evidence type="ECO:0008006" key="3">
    <source>
        <dbReference type="Google" id="ProtNLM"/>
    </source>
</evidence>
<protein>
    <recommendedName>
        <fullName evidence="3">DUF3077 domain-containing protein</fullName>
    </recommendedName>
</protein>
<dbReference type="EMBL" id="RXFQ01000049">
    <property type="protein sequence ID" value="RSZ24192.1"/>
    <property type="molecule type" value="Genomic_DNA"/>
</dbReference>
<keyword evidence="2" id="KW-1185">Reference proteome</keyword>
<sequence>MRKEQVEIYSDTSNAAVLRHPDRHFPGCLVQGDTLHGLRQSVRRVQRSAHLLDEEAAADLADVADHLESLLNHYKTVLAAHAIKLPFTDTSSG</sequence>
<name>A0ABX9ZX23_9BURK</name>
<dbReference type="InterPro" id="IPR053801">
    <property type="entry name" value="DUF6959"/>
</dbReference>
<evidence type="ECO:0000313" key="2">
    <source>
        <dbReference type="Proteomes" id="UP000271137"/>
    </source>
</evidence>
<dbReference type="Pfam" id="PF22281">
    <property type="entry name" value="DUF6959"/>
    <property type="match status" value="1"/>
</dbReference>
<organism evidence="1 2">
    <name type="scientific">Variovorax beijingensis</name>
    <dbReference type="NCBI Taxonomy" id="2496117"/>
    <lineage>
        <taxon>Bacteria</taxon>
        <taxon>Pseudomonadati</taxon>
        <taxon>Pseudomonadota</taxon>
        <taxon>Betaproteobacteria</taxon>
        <taxon>Burkholderiales</taxon>
        <taxon>Comamonadaceae</taxon>
        <taxon>Variovorax</taxon>
    </lineage>
</organism>
<reference evidence="1 2" key="1">
    <citation type="submission" date="2018-12" db="EMBL/GenBank/DDBJ databases">
        <title>The genome sequences of strain 502.</title>
        <authorList>
            <person name="Gao J."/>
            <person name="Sun J."/>
        </authorList>
    </citation>
    <scope>NUCLEOTIDE SEQUENCE [LARGE SCALE GENOMIC DNA]</scope>
    <source>
        <strain evidence="1 2">502</strain>
    </source>
</reference>
<proteinExistence type="predicted"/>
<gene>
    <name evidence="1" type="ORF">EJO66_32125</name>
</gene>
<dbReference type="RefSeq" id="WP_164547973.1">
    <property type="nucleotide sequence ID" value="NZ_RXFQ01000049.1"/>
</dbReference>
<dbReference type="Proteomes" id="UP000271137">
    <property type="component" value="Unassembled WGS sequence"/>
</dbReference>
<evidence type="ECO:0000313" key="1">
    <source>
        <dbReference type="EMBL" id="RSZ24192.1"/>
    </source>
</evidence>
<comment type="caution">
    <text evidence="1">The sequence shown here is derived from an EMBL/GenBank/DDBJ whole genome shotgun (WGS) entry which is preliminary data.</text>
</comment>